<gene>
    <name evidence="3" type="ORF">C5615_38880</name>
</gene>
<evidence type="ECO:0000259" key="2">
    <source>
        <dbReference type="Pfam" id="PF02899"/>
    </source>
</evidence>
<dbReference type="Pfam" id="PF02899">
    <property type="entry name" value="Phage_int_SAM_1"/>
    <property type="match status" value="1"/>
</dbReference>
<dbReference type="Proteomes" id="UP000238206">
    <property type="component" value="Unassembled WGS sequence"/>
</dbReference>
<organism evidence="3 4">
    <name type="scientific">Burkholderia cepacia</name>
    <name type="common">Pseudomonas cepacia</name>
    <dbReference type="NCBI Taxonomy" id="292"/>
    <lineage>
        <taxon>Bacteria</taxon>
        <taxon>Pseudomonadati</taxon>
        <taxon>Pseudomonadota</taxon>
        <taxon>Betaproteobacteria</taxon>
        <taxon>Burkholderiales</taxon>
        <taxon>Burkholderiaceae</taxon>
        <taxon>Burkholderia</taxon>
        <taxon>Burkholderia cepacia complex</taxon>
    </lineage>
</organism>
<dbReference type="GO" id="GO:0015074">
    <property type="term" value="P:DNA integration"/>
    <property type="evidence" value="ECO:0007669"/>
    <property type="project" value="InterPro"/>
</dbReference>
<keyword evidence="1" id="KW-0238">DNA-binding</keyword>
<name>A0A2S8HQA2_BURCE</name>
<feature type="non-terminal residue" evidence="3">
    <location>
        <position position="170"/>
    </location>
</feature>
<protein>
    <submittedName>
        <fullName evidence="3">Integrase</fullName>
    </submittedName>
</protein>
<evidence type="ECO:0000256" key="1">
    <source>
        <dbReference type="ARBA" id="ARBA00023125"/>
    </source>
</evidence>
<evidence type="ECO:0000313" key="4">
    <source>
        <dbReference type="Proteomes" id="UP000238206"/>
    </source>
</evidence>
<reference evidence="3 4" key="1">
    <citation type="submission" date="2018-02" db="EMBL/GenBank/DDBJ databases">
        <title>Draft genome sequencing of Burkholderia cepacia Y14-15.</title>
        <authorList>
            <person name="Zheng B.-X."/>
        </authorList>
    </citation>
    <scope>NUCLEOTIDE SEQUENCE [LARGE SCALE GENOMIC DNA]</scope>
    <source>
        <strain evidence="3 4">Y14-15</strain>
    </source>
</reference>
<accession>A0A2S8HQA2</accession>
<dbReference type="AlphaFoldDB" id="A0A2S8HQA2"/>
<feature type="domain" description="Integrase SAM-like N-terminal" evidence="2">
    <location>
        <begin position="86"/>
        <end position="164"/>
    </location>
</feature>
<dbReference type="EMBL" id="PUIQ01000183">
    <property type="protein sequence ID" value="PQP04608.1"/>
    <property type="molecule type" value="Genomic_DNA"/>
</dbReference>
<dbReference type="GO" id="GO:0003677">
    <property type="term" value="F:DNA binding"/>
    <property type="evidence" value="ECO:0007669"/>
    <property type="project" value="UniProtKB-KW"/>
</dbReference>
<dbReference type="Gene3D" id="1.10.150.130">
    <property type="match status" value="1"/>
</dbReference>
<proteinExistence type="predicted"/>
<evidence type="ECO:0000313" key="3">
    <source>
        <dbReference type="EMBL" id="PQP04608.1"/>
    </source>
</evidence>
<sequence length="170" mass="19658">MYLRWIRLFRGYCEQCGLNERAQLTRDGARRFFGWYARRHSVSPDTASIAGTALYALNRVYYVLGRDPPPWHVQLIAVRPAIALLRAYADYLVAHRGSPAVTVHKRLTHIGYFLRHLRVYDRTWRSMTLADVDAFLVDCSRRYAHTTTADIAGSIRSFSRFLFATGRSSR</sequence>
<dbReference type="InterPro" id="IPR010998">
    <property type="entry name" value="Integrase_recombinase_N"/>
</dbReference>
<dbReference type="InterPro" id="IPR004107">
    <property type="entry name" value="Integrase_SAM-like_N"/>
</dbReference>
<comment type="caution">
    <text evidence="3">The sequence shown here is derived from an EMBL/GenBank/DDBJ whole genome shotgun (WGS) entry which is preliminary data.</text>
</comment>